<feature type="transmembrane region" description="Helical" evidence="15">
    <location>
        <begin position="203"/>
        <end position="223"/>
    </location>
</feature>
<evidence type="ECO:0000256" key="7">
    <source>
        <dbReference type="ARBA" id="ARBA00023040"/>
    </source>
</evidence>
<evidence type="ECO:0000313" key="18">
    <source>
        <dbReference type="Proteomes" id="UP000018467"/>
    </source>
</evidence>
<sequence>MNSSYTEKVEITAYCYEYLNGSCPKFVYPLFLKVPLYLFFGSVVILTVFGNLFVIITVVHFKQLHMPTNFLVLSLAVTDLLLGALFMPPLMVQSVETCWYLGNIFCKIHCSVAIMLCSASIINLSFISIDRYYAVCHPLLYHSKITSSVTVIMIVICWSVSAGAGFMIIFLELNILGVEEFYYENVACAGGCVMFQSAASSTASSVLSFYIPGLVMLSIYMKIFRVAQKQAKSIQDSKCKNNMKSILSKEEKKATKTLAVVLGVFLSLWTPFFIYNVINPFIGYTVPPILIDMLGWIGLLNSTCNPIVYAFFYKWFRKAFRMIISGQIFQEGSSRINLWTGYLELQS</sequence>
<comment type="subcellular location">
    <subcellularLocation>
        <location evidence="2">Cell membrane</location>
        <topology evidence="2">Multi-pass membrane protein</topology>
    </subcellularLocation>
    <subcellularLocation>
        <location evidence="1">Endoplasmic reticulum membrane</location>
        <topology evidence="1">Multi-pass membrane protein</topology>
    </subcellularLocation>
</comment>
<feature type="transmembrane region" description="Helical" evidence="15">
    <location>
        <begin position="36"/>
        <end position="58"/>
    </location>
</feature>
<evidence type="ECO:0000256" key="15">
    <source>
        <dbReference type="SAM" id="Phobius"/>
    </source>
</evidence>
<reference evidence="18" key="2">
    <citation type="journal article" date="2014" name="Nat. Commun.">
        <title>The cavefish genome reveals candidate genes for eye loss.</title>
        <authorList>
            <person name="McGaugh S.E."/>
            <person name="Gross J.B."/>
            <person name="Aken B."/>
            <person name="Blin M."/>
            <person name="Borowsky R."/>
            <person name="Chalopin D."/>
            <person name="Hinaux H."/>
            <person name="Jeffery W.R."/>
            <person name="Keene A."/>
            <person name="Ma L."/>
            <person name="Minx P."/>
            <person name="Murphy D."/>
            <person name="O'Quin K.E."/>
            <person name="Retaux S."/>
            <person name="Rohner N."/>
            <person name="Searle S.M."/>
            <person name="Stahl B.A."/>
            <person name="Tabin C."/>
            <person name="Volff J.N."/>
            <person name="Yoshizawa M."/>
            <person name="Warren W.C."/>
        </authorList>
    </citation>
    <scope>NUCLEOTIDE SEQUENCE [LARGE SCALE GENOMIC DNA]</scope>
    <source>
        <strain evidence="18">female</strain>
    </source>
</reference>
<keyword evidence="6 15" id="KW-1133">Transmembrane helix</keyword>
<dbReference type="Gene3D" id="1.20.1070.10">
    <property type="entry name" value="Rhodopsin 7-helix transmembrane proteins"/>
    <property type="match status" value="1"/>
</dbReference>
<dbReference type="AlphaFoldDB" id="A0A3B1KE41"/>
<evidence type="ECO:0000256" key="4">
    <source>
        <dbReference type="ARBA" id="ARBA00022692"/>
    </source>
</evidence>
<dbReference type="PRINTS" id="PR01830">
    <property type="entry name" value="TRACEAMINER"/>
</dbReference>
<evidence type="ECO:0000256" key="13">
    <source>
        <dbReference type="ARBA" id="ARBA00039439"/>
    </source>
</evidence>
<proteinExistence type="inferred from homology"/>
<dbReference type="InterPro" id="IPR009133">
    <property type="entry name" value="TAAR1"/>
</dbReference>
<evidence type="ECO:0000259" key="16">
    <source>
        <dbReference type="PROSITE" id="PS50262"/>
    </source>
</evidence>
<evidence type="ECO:0000256" key="11">
    <source>
        <dbReference type="ARBA" id="ARBA00023180"/>
    </source>
</evidence>
<dbReference type="PANTHER" id="PTHR24249:SF415">
    <property type="entry name" value="TRACE AMINE-ASSOCIATED RECEPTOR 1"/>
    <property type="match status" value="1"/>
</dbReference>
<reference evidence="18" key="1">
    <citation type="submission" date="2013-03" db="EMBL/GenBank/DDBJ databases">
        <authorList>
            <person name="Jeffery W."/>
            <person name="Warren W."/>
            <person name="Wilson R.K."/>
        </authorList>
    </citation>
    <scope>NUCLEOTIDE SEQUENCE</scope>
    <source>
        <strain evidence="18">female</strain>
    </source>
</reference>
<evidence type="ECO:0000256" key="10">
    <source>
        <dbReference type="ARBA" id="ARBA00023170"/>
    </source>
</evidence>
<dbReference type="GO" id="GO:0001594">
    <property type="term" value="F:trace-amine receptor activity"/>
    <property type="evidence" value="ECO:0007669"/>
    <property type="project" value="InterPro"/>
</dbReference>
<dbReference type="Proteomes" id="UP000018467">
    <property type="component" value="Unassembled WGS sequence"/>
</dbReference>
<dbReference type="InterPro" id="IPR050569">
    <property type="entry name" value="TAAR"/>
</dbReference>
<evidence type="ECO:0000256" key="6">
    <source>
        <dbReference type="ARBA" id="ARBA00022989"/>
    </source>
</evidence>
<dbReference type="PRINTS" id="PR01831">
    <property type="entry name" value="TRACEAMINE1R"/>
</dbReference>
<name>A0A3B1KE41_ASTMX</name>
<keyword evidence="12 14" id="KW-0807">Transducer</keyword>
<dbReference type="PROSITE" id="PS50262">
    <property type="entry name" value="G_PROTEIN_RECEP_F1_2"/>
    <property type="match status" value="1"/>
</dbReference>
<evidence type="ECO:0000256" key="5">
    <source>
        <dbReference type="ARBA" id="ARBA00022824"/>
    </source>
</evidence>
<dbReference type="InterPro" id="IPR000276">
    <property type="entry name" value="GPCR_Rhodpsn"/>
</dbReference>
<dbReference type="InterPro" id="IPR017452">
    <property type="entry name" value="GPCR_Rhodpsn_7TM"/>
</dbReference>
<reference evidence="17" key="4">
    <citation type="submission" date="2025-09" db="UniProtKB">
        <authorList>
            <consortium name="Ensembl"/>
        </authorList>
    </citation>
    <scope>IDENTIFICATION</scope>
</reference>
<comment type="similarity">
    <text evidence="14">Belongs to the G-protein coupled receptor 1 family.</text>
</comment>
<dbReference type="FunFam" id="1.20.1070.10:FF:000030">
    <property type="entry name" value="trace amine-associated receptor 1"/>
    <property type="match status" value="1"/>
</dbReference>
<dbReference type="PANTHER" id="PTHR24249">
    <property type="entry name" value="HISTAMINE RECEPTOR-RELATED G-PROTEIN COUPLED RECEPTOR"/>
    <property type="match status" value="1"/>
</dbReference>
<dbReference type="InterPro" id="IPR009132">
    <property type="entry name" value="TAAR_fam"/>
</dbReference>
<dbReference type="InParanoid" id="A0A3B1KE41"/>
<protein>
    <recommendedName>
        <fullName evidence="13">Trace amine-associated receptor 1</fullName>
    </recommendedName>
</protein>
<evidence type="ECO:0000256" key="12">
    <source>
        <dbReference type="ARBA" id="ARBA00023224"/>
    </source>
</evidence>
<dbReference type="Ensembl" id="ENSAMXT00000048438.1">
    <property type="protein sequence ID" value="ENSAMXP00000052166.1"/>
    <property type="gene ID" value="ENSAMXG00000035380.1"/>
</dbReference>
<evidence type="ECO:0000313" key="17">
    <source>
        <dbReference type="Ensembl" id="ENSAMXP00000052166.1"/>
    </source>
</evidence>
<evidence type="ECO:0000256" key="8">
    <source>
        <dbReference type="ARBA" id="ARBA00023136"/>
    </source>
</evidence>
<evidence type="ECO:0000256" key="1">
    <source>
        <dbReference type="ARBA" id="ARBA00004477"/>
    </source>
</evidence>
<dbReference type="PROSITE" id="PS00237">
    <property type="entry name" value="G_PROTEIN_RECEP_F1_1"/>
    <property type="match status" value="1"/>
</dbReference>
<keyword evidence="18" id="KW-1185">Reference proteome</keyword>
<keyword evidence="10 14" id="KW-0675">Receptor</keyword>
<organism evidence="17 18">
    <name type="scientific">Astyanax mexicanus</name>
    <name type="common">Blind cave fish</name>
    <name type="synonym">Astyanax fasciatus mexicanus</name>
    <dbReference type="NCBI Taxonomy" id="7994"/>
    <lineage>
        <taxon>Eukaryota</taxon>
        <taxon>Metazoa</taxon>
        <taxon>Chordata</taxon>
        <taxon>Craniata</taxon>
        <taxon>Vertebrata</taxon>
        <taxon>Euteleostomi</taxon>
        <taxon>Actinopterygii</taxon>
        <taxon>Neopterygii</taxon>
        <taxon>Teleostei</taxon>
        <taxon>Ostariophysi</taxon>
        <taxon>Characiformes</taxon>
        <taxon>Characoidei</taxon>
        <taxon>Acestrorhamphidae</taxon>
        <taxon>Acestrorhamphinae</taxon>
        <taxon>Astyanax</taxon>
    </lineage>
</organism>
<feature type="transmembrane region" description="Helical" evidence="15">
    <location>
        <begin position="99"/>
        <end position="127"/>
    </location>
</feature>
<evidence type="ECO:0000256" key="14">
    <source>
        <dbReference type="RuleBase" id="RU000688"/>
    </source>
</evidence>
<dbReference type="SMART" id="SM01381">
    <property type="entry name" value="7TM_GPCR_Srsx"/>
    <property type="match status" value="1"/>
</dbReference>
<feature type="transmembrane region" description="Helical" evidence="15">
    <location>
        <begin position="258"/>
        <end position="278"/>
    </location>
</feature>
<dbReference type="GeneTree" id="ENSGT00950000182934"/>
<keyword evidence="4 14" id="KW-0812">Transmembrane</keyword>
<dbReference type="CDD" id="cd15314">
    <property type="entry name" value="7tmA_TAAR1"/>
    <property type="match status" value="1"/>
</dbReference>
<keyword evidence="8 15" id="KW-0472">Membrane</keyword>
<feature type="transmembrane region" description="Helical" evidence="15">
    <location>
        <begin position="148"/>
        <end position="171"/>
    </location>
</feature>
<evidence type="ECO:0000256" key="9">
    <source>
        <dbReference type="ARBA" id="ARBA00023157"/>
    </source>
</evidence>
<feature type="domain" description="G-protein coupled receptors family 1 profile" evidence="16">
    <location>
        <begin position="50"/>
        <end position="309"/>
    </location>
</feature>
<dbReference type="GO" id="GO:0005886">
    <property type="term" value="C:plasma membrane"/>
    <property type="evidence" value="ECO:0007669"/>
    <property type="project" value="UniProtKB-SubCell"/>
</dbReference>
<dbReference type="PRINTS" id="PR00237">
    <property type="entry name" value="GPCRRHODOPSN"/>
</dbReference>
<feature type="transmembrane region" description="Helical" evidence="15">
    <location>
        <begin position="70"/>
        <end position="87"/>
    </location>
</feature>
<accession>A0A3B1KE41</accession>
<keyword evidence="5" id="KW-0256">Endoplasmic reticulum</keyword>
<dbReference type="Pfam" id="PF00001">
    <property type="entry name" value="7tm_1"/>
    <property type="match status" value="1"/>
</dbReference>
<dbReference type="GO" id="GO:0005789">
    <property type="term" value="C:endoplasmic reticulum membrane"/>
    <property type="evidence" value="ECO:0007669"/>
    <property type="project" value="UniProtKB-SubCell"/>
</dbReference>
<keyword evidence="7 14" id="KW-0297">G-protein coupled receptor</keyword>
<keyword evidence="9" id="KW-1015">Disulfide bond</keyword>
<dbReference type="SUPFAM" id="SSF81321">
    <property type="entry name" value="Family A G protein-coupled receptor-like"/>
    <property type="match status" value="1"/>
</dbReference>
<reference evidence="17" key="3">
    <citation type="submission" date="2025-08" db="UniProtKB">
        <authorList>
            <consortium name="Ensembl"/>
        </authorList>
    </citation>
    <scope>IDENTIFICATION</scope>
</reference>
<keyword evidence="11" id="KW-0325">Glycoprotein</keyword>
<keyword evidence="3" id="KW-1003">Cell membrane</keyword>
<feature type="transmembrane region" description="Helical" evidence="15">
    <location>
        <begin position="290"/>
        <end position="312"/>
    </location>
</feature>
<evidence type="ECO:0000256" key="3">
    <source>
        <dbReference type="ARBA" id="ARBA00022475"/>
    </source>
</evidence>
<evidence type="ECO:0000256" key="2">
    <source>
        <dbReference type="ARBA" id="ARBA00004651"/>
    </source>
</evidence>